<feature type="region of interest" description="Disordered" evidence="1">
    <location>
        <begin position="1"/>
        <end position="46"/>
    </location>
</feature>
<dbReference type="PANTHER" id="PTHR12876:SF35">
    <property type="entry name" value="LD08718P-RELATED"/>
    <property type="match status" value="1"/>
</dbReference>
<dbReference type="VEuPathDB" id="VectorBase:CQUJHB004144"/>
<evidence type="ECO:0000313" key="3">
    <source>
        <dbReference type="EMBL" id="EDS35206.1"/>
    </source>
</evidence>
<dbReference type="HOGENOM" id="CLU_614310_0_0_1"/>
<dbReference type="InterPro" id="IPR051101">
    <property type="entry name" value="ZC3H12/N4BP1_RNase_Reg"/>
</dbReference>
<dbReference type="InParanoid" id="B0VZW5"/>
<dbReference type="CDD" id="cd18719">
    <property type="entry name" value="PIN_Zc3h12a-N4BP1-like"/>
    <property type="match status" value="1"/>
</dbReference>
<feature type="compositionally biased region" description="Basic residues" evidence="1">
    <location>
        <begin position="1"/>
        <end position="26"/>
    </location>
</feature>
<evidence type="ECO:0000256" key="1">
    <source>
        <dbReference type="SAM" id="MobiDB-lite"/>
    </source>
</evidence>
<dbReference type="EnsemblMetazoa" id="CPIJ000233-RA">
    <property type="protein sequence ID" value="CPIJ000233-PA"/>
    <property type="gene ID" value="CPIJ000233"/>
</dbReference>
<feature type="domain" description="RNase NYN" evidence="2">
    <location>
        <begin position="287"/>
        <end position="438"/>
    </location>
</feature>
<dbReference type="Gene3D" id="3.40.50.11980">
    <property type="match status" value="1"/>
</dbReference>
<dbReference type="AlphaFoldDB" id="B0VZW5"/>
<dbReference type="OMA" id="IFCSEVI"/>
<dbReference type="PANTHER" id="PTHR12876">
    <property type="entry name" value="N4BP1-RELATED"/>
    <property type="match status" value="1"/>
</dbReference>
<dbReference type="KEGG" id="cqu:CpipJ_CPIJ000233"/>
<dbReference type="eggNOG" id="KOG3777">
    <property type="taxonomic scope" value="Eukaryota"/>
</dbReference>
<evidence type="ECO:0000259" key="2">
    <source>
        <dbReference type="Pfam" id="PF11977"/>
    </source>
</evidence>
<dbReference type="FunFam" id="3.40.50.11980:FF:000001">
    <property type="entry name" value="ZC3H12A isoform 1"/>
    <property type="match status" value="1"/>
</dbReference>
<dbReference type="Proteomes" id="UP000002320">
    <property type="component" value="Unassembled WGS sequence"/>
</dbReference>
<keyword evidence="5" id="KW-1185">Reference proteome</keyword>
<gene>
    <name evidence="4" type="primary">6031155</name>
    <name evidence="3" type="ORF">CpipJ_CPIJ000233</name>
</gene>
<dbReference type="InterPro" id="IPR021869">
    <property type="entry name" value="RNase_Zc3h12_NYN"/>
</dbReference>
<proteinExistence type="predicted"/>
<dbReference type="OrthoDB" id="392925at2759"/>
<dbReference type="Pfam" id="PF11977">
    <property type="entry name" value="RNase_Zc3h12a"/>
    <property type="match status" value="1"/>
</dbReference>
<name>B0VZW5_CULQU</name>
<organism>
    <name type="scientific">Culex quinquefasciatus</name>
    <name type="common">Southern house mosquito</name>
    <name type="synonym">Culex pungens</name>
    <dbReference type="NCBI Taxonomy" id="7176"/>
    <lineage>
        <taxon>Eukaryota</taxon>
        <taxon>Metazoa</taxon>
        <taxon>Ecdysozoa</taxon>
        <taxon>Arthropoda</taxon>
        <taxon>Hexapoda</taxon>
        <taxon>Insecta</taxon>
        <taxon>Pterygota</taxon>
        <taxon>Neoptera</taxon>
        <taxon>Endopterygota</taxon>
        <taxon>Diptera</taxon>
        <taxon>Nematocera</taxon>
        <taxon>Culicoidea</taxon>
        <taxon>Culicidae</taxon>
        <taxon>Culicinae</taxon>
        <taxon>Culicini</taxon>
        <taxon>Culex</taxon>
        <taxon>Culex</taxon>
    </lineage>
</organism>
<dbReference type="VEuPathDB" id="VectorBase:CPIJ000233"/>
<dbReference type="GO" id="GO:0036464">
    <property type="term" value="C:cytoplasmic ribonucleoprotein granule"/>
    <property type="evidence" value="ECO:0007669"/>
    <property type="project" value="TreeGrafter"/>
</dbReference>
<dbReference type="GO" id="GO:0005634">
    <property type="term" value="C:nucleus"/>
    <property type="evidence" value="ECO:0007669"/>
    <property type="project" value="TreeGrafter"/>
</dbReference>
<feature type="compositionally biased region" description="Polar residues" evidence="1">
    <location>
        <begin position="82"/>
        <end position="93"/>
    </location>
</feature>
<feature type="region of interest" description="Disordered" evidence="1">
    <location>
        <begin position="240"/>
        <end position="282"/>
    </location>
</feature>
<protein>
    <recommendedName>
        <fullName evidence="2">RNase NYN domain-containing protein</fullName>
    </recommendedName>
</protein>
<evidence type="ECO:0000313" key="5">
    <source>
        <dbReference type="Proteomes" id="UP000002320"/>
    </source>
</evidence>
<dbReference type="GO" id="GO:0003729">
    <property type="term" value="F:mRNA binding"/>
    <property type="evidence" value="ECO:0007669"/>
    <property type="project" value="TreeGrafter"/>
</dbReference>
<reference evidence="4" key="2">
    <citation type="submission" date="2020-05" db="UniProtKB">
        <authorList>
            <consortium name="EnsemblMetazoa"/>
        </authorList>
    </citation>
    <scope>IDENTIFICATION</scope>
    <source>
        <strain evidence="4">JHB</strain>
    </source>
</reference>
<dbReference type="EMBL" id="DS231815">
    <property type="protein sequence ID" value="EDS35206.1"/>
    <property type="molecule type" value="Genomic_DNA"/>
</dbReference>
<sequence length="446" mass="50824">MSRNKKQRQSVGRTPRKGSHTPKVTKPKLVIDLRGRKQRKQLTKNRELIRKQILGNRKRISNSNSKLQILYPPIPPPPTPERVTSSKTSQRQKSNQHRPQRKFDTITVIDSEDEGVSTSASQDAIPSFYEDRTGGFDNKDVPLYVSHYGDVQLLEETLEEGEIPDEEEDLNRAIVNVEVMPVQDDEDDEVIQVDDSTVIEPTVPMPKNEDQSVIFCSEVIDLSRAVDRNKLLDFIPIGYDPDPAEARQRSPRKRSKKHREDKHAEQPEAAQKDAPPQPAKDVVRTAKRMVVIDGNNVAYGHSVGKEFSVKGLDICIQHFKKMGHNVKAVVPQFRQKKDKSTDQKRLDELYKAGDVLLAPSKSIPGQYSSSYDDRLILSVAEKFDGVVISNDNFRDLLQTDNDSWKKIIKTRVIGYTWVMDEFFLPDDPYGRHGPKLKDLLESKPQK</sequence>
<evidence type="ECO:0000313" key="4">
    <source>
        <dbReference type="EnsemblMetazoa" id="CPIJ000233-PA"/>
    </source>
</evidence>
<dbReference type="GO" id="GO:0004521">
    <property type="term" value="F:RNA endonuclease activity"/>
    <property type="evidence" value="ECO:0007669"/>
    <property type="project" value="TreeGrafter"/>
</dbReference>
<accession>B0VZW5</accession>
<feature type="compositionally biased region" description="Basic residues" evidence="1">
    <location>
        <begin position="249"/>
        <end position="260"/>
    </location>
</feature>
<reference evidence="3" key="1">
    <citation type="submission" date="2007-03" db="EMBL/GenBank/DDBJ databases">
        <title>Annotation of Culex pipiens quinquefasciatus.</title>
        <authorList>
            <consortium name="The Broad Institute Genome Sequencing Platform"/>
            <person name="Atkinson P.W."/>
            <person name="Hemingway J."/>
            <person name="Christensen B.M."/>
            <person name="Higgs S."/>
            <person name="Kodira C."/>
            <person name="Hannick L."/>
            <person name="Megy K."/>
            <person name="O'Leary S."/>
            <person name="Pearson M."/>
            <person name="Haas B.J."/>
            <person name="Mauceli E."/>
            <person name="Wortman J.R."/>
            <person name="Lee N.H."/>
            <person name="Guigo R."/>
            <person name="Stanke M."/>
            <person name="Alvarado L."/>
            <person name="Amedeo P."/>
            <person name="Antoine C.H."/>
            <person name="Arensburger P."/>
            <person name="Bidwell S.L."/>
            <person name="Crawford M."/>
            <person name="Camaro F."/>
            <person name="Devon K."/>
            <person name="Engels R."/>
            <person name="Hammond M."/>
            <person name="Howarth C."/>
            <person name="Koehrsen M."/>
            <person name="Lawson D."/>
            <person name="Montgomery P."/>
            <person name="Nene V."/>
            <person name="Nusbaum C."/>
            <person name="Puiu D."/>
            <person name="Romero-Severson J."/>
            <person name="Severson D.W."/>
            <person name="Shumway M."/>
            <person name="Sisk P."/>
            <person name="Stolte C."/>
            <person name="Zeng Q."/>
            <person name="Eisenstadt E."/>
            <person name="Fraser-Liggett C."/>
            <person name="Strausberg R."/>
            <person name="Galagan J."/>
            <person name="Birren B."/>
            <person name="Collins F.H."/>
        </authorList>
    </citation>
    <scope>NUCLEOTIDE SEQUENCE [LARGE SCALE GENOMIC DNA]</scope>
    <source>
        <strain evidence="3">JHB</strain>
    </source>
</reference>
<feature type="region of interest" description="Disordered" evidence="1">
    <location>
        <begin position="59"/>
        <end position="103"/>
    </location>
</feature>